<dbReference type="RefSeq" id="WP_109792037.1">
    <property type="nucleotide sequence ID" value="NZ_PHIG01000033.1"/>
</dbReference>
<keyword evidence="3" id="KW-1185">Reference proteome</keyword>
<proteinExistence type="predicted"/>
<accession>A0A2M9G133</accession>
<feature type="signal peptide" evidence="1">
    <location>
        <begin position="1"/>
        <end position="19"/>
    </location>
</feature>
<comment type="caution">
    <text evidence="2">The sequence shown here is derived from an EMBL/GenBank/DDBJ whole genome shotgun (WGS) entry which is preliminary data.</text>
</comment>
<evidence type="ECO:0000256" key="1">
    <source>
        <dbReference type="SAM" id="SignalP"/>
    </source>
</evidence>
<feature type="chain" id="PRO_5014618099" evidence="1">
    <location>
        <begin position="20"/>
        <end position="223"/>
    </location>
</feature>
<dbReference type="Proteomes" id="UP000229498">
    <property type="component" value="Unassembled WGS sequence"/>
</dbReference>
<keyword evidence="1" id="KW-0732">Signal</keyword>
<protein>
    <submittedName>
        <fullName evidence="2">Uncharacterized protein</fullName>
    </submittedName>
</protein>
<name>A0A2M9G133_9PROT</name>
<sequence length="223" mass="23738">MRLIPTVILLALLAAPALAQERRAAFALGGQGYAIDAGPGFCRAEAEELERWALWPRMMAGTERRFEPRAVFLDCVALNAIRAGAQPGDFAMRLAGTLLGGGEPLPARQSARVQFDMFRGMFRMMQDRPGSVTGVPVEEIVQGAAEERGLIVECVHPRASAGSVGLDICLAEPDGTDPMRGGLAVRPVGERFLAVAALARPGPADGPGFEEAETMLKGLVRED</sequence>
<dbReference type="EMBL" id="PHIG01000033">
    <property type="protein sequence ID" value="PJK29421.1"/>
    <property type="molecule type" value="Genomic_DNA"/>
</dbReference>
<gene>
    <name evidence="2" type="ORF">CVT23_12535</name>
</gene>
<evidence type="ECO:0000313" key="3">
    <source>
        <dbReference type="Proteomes" id="UP000229498"/>
    </source>
</evidence>
<evidence type="ECO:0000313" key="2">
    <source>
        <dbReference type="EMBL" id="PJK29421.1"/>
    </source>
</evidence>
<dbReference type="AlphaFoldDB" id="A0A2M9G133"/>
<reference evidence="2 3" key="1">
    <citation type="submission" date="2017-11" db="EMBL/GenBank/DDBJ databases">
        <title>Draft genome sequence of Rhizobiales bacterium SY3-13.</title>
        <authorList>
            <person name="Sun C."/>
        </authorList>
    </citation>
    <scope>NUCLEOTIDE SEQUENCE [LARGE SCALE GENOMIC DNA]</scope>
    <source>
        <strain evidence="2 3">SY3-13</strain>
    </source>
</reference>
<organism evidence="2 3">
    <name type="scientific">Minwuia thermotolerans</name>
    <dbReference type="NCBI Taxonomy" id="2056226"/>
    <lineage>
        <taxon>Bacteria</taxon>
        <taxon>Pseudomonadati</taxon>
        <taxon>Pseudomonadota</taxon>
        <taxon>Alphaproteobacteria</taxon>
        <taxon>Minwuiales</taxon>
        <taxon>Minwuiaceae</taxon>
        <taxon>Minwuia</taxon>
    </lineage>
</organism>